<accession>A0A096XTE3</accession>
<organism evidence="2 3">
    <name type="scientific">Enterococcus phage ECP3</name>
    <dbReference type="NCBI Taxonomy" id="1498168"/>
    <lineage>
        <taxon>Viruses</taxon>
        <taxon>Duplodnaviria</taxon>
        <taxon>Heunggongvirae</taxon>
        <taxon>Uroviricota</taxon>
        <taxon>Caudoviricetes</taxon>
        <taxon>Herelleviridae</taxon>
        <taxon>Brockvirinae</taxon>
        <taxon>Kochikohdavirus</taxon>
        <taxon>Kochikohdavirus ECP3</taxon>
    </lineage>
</organism>
<dbReference type="EMBL" id="KJ801817">
    <property type="protein sequence ID" value="AII28570.1"/>
    <property type="molecule type" value="Genomic_DNA"/>
</dbReference>
<evidence type="ECO:0000256" key="1">
    <source>
        <dbReference type="SAM" id="Phobius"/>
    </source>
</evidence>
<protein>
    <submittedName>
        <fullName evidence="2">Uncharacterized protein</fullName>
    </submittedName>
</protein>
<dbReference type="GeneID" id="24628259"/>
<sequence>MKLSDIILVGLLVSIVLLWGYLSIMICLQVFRALGGWDIRTLTVCSGLLFAYVFGLKGIWEQGTGKNK</sequence>
<keyword evidence="3" id="KW-1185">Reference proteome</keyword>
<dbReference type="Proteomes" id="UP000030157">
    <property type="component" value="Segment"/>
</dbReference>
<evidence type="ECO:0000313" key="3">
    <source>
        <dbReference type="Proteomes" id="UP000030157"/>
    </source>
</evidence>
<keyword evidence="1" id="KW-0472">Membrane</keyword>
<reference evidence="2" key="1">
    <citation type="submission" date="2014-05" db="EMBL/GenBank/DDBJ databases">
        <title>Complete genome sequence of Enterococcus faecalis bacteriophage ECP3.</title>
        <authorList>
            <person name="Kang H.-Y."/>
            <person name="Kim S."/>
            <person name="Kim J."/>
        </authorList>
    </citation>
    <scope>NUCLEOTIDE SEQUENCE [LARGE SCALE GENOMIC DNA]</scope>
    <source>
        <strain evidence="2">ECP3</strain>
    </source>
</reference>
<feature type="transmembrane region" description="Helical" evidence="1">
    <location>
        <begin position="6"/>
        <end position="30"/>
    </location>
</feature>
<name>A0A096XTE3_9CAUD</name>
<evidence type="ECO:0000313" key="2">
    <source>
        <dbReference type="EMBL" id="AII28570.1"/>
    </source>
</evidence>
<keyword evidence="1" id="KW-1133">Transmembrane helix</keyword>
<dbReference type="RefSeq" id="YP_009147211.1">
    <property type="nucleotide sequence ID" value="NC_027335.2"/>
</dbReference>
<keyword evidence="1" id="KW-0812">Transmembrane</keyword>
<proteinExistence type="predicted"/>
<feature type="transmembrane region" description="Helical" evidence="1">
    <location>
        <begin position="42"/>
        <end position="60"/>
    </location>
</feature>